<dbReference type="AlphaFoldDB" id="A0A345ZC73"/>
<dbReference type="Proteomes" id="UP000254834">
    <property type="component" value="Chromosome"/>
</dbReference>
<dbReference type="CDD" id="cd11532">
    <property type="entry name" value="NTP-PPase_COG4997"/>
    <property type="match status" value="1"/>
</dbReference>
<reference evidence="1 2" key="1">
    <citation type="submission" date="2017-12" db="EMBL/GenBank/DDBJ databases">
        <title>Chromulinavorax destructans is a abundant pathogen of dominant heterotrophic picoflagllates.</title>
        <authorList>
            <person name="Deeg C.M."/>
            <person name="Zimmer M."/>
            <person name="Suttle C.A."/>
        </authorList>
    </citation>
    <scope>NUCLEOTIDE SEQUENCE [LARGE SCALE GENOMIC DNA]</scope>
    <source>
        <strain evidence="1 2">SeV1</strain>
    </source>
</reference>
<evidence type="ECO:0008006" key="3">
    <source>
        <dbReference type="Google" id="ProtNLM"/>
    </source>
</evidence>
<dbReference type="OrthoDB" id="9813491at2"/>
<protein>
    <recommendedName>
        <fullName evidence="3">Nucleotide pyrophosphohydrolase</fullName>
    </recommendedName>
</protein>
<dbReference type="RefSeq" id="WP_115585905.1">
    <property type="nucleotide sequence ID" value="NZ_CP025544.1"/>
</dbReference>
<name>A0A345ZC73_9BACT</name>
<organism evidence="1 2">
    <name type="scientific">Candidatus Chromulinivorax destructor</name>
    <dbReference type="NCBI Taxonomy" id="2066483"/>
    <lineage>
        <taxon>Bacteria</taxon>
        <taxon>Candidatus Babelota</taxon>
        <taxon>Candidatus Babeliae</taxon>
        <taxon>Candidatus Babeliales</taxon>
        <taxon>Candidatus Chromulinivoraceae</taxon>
        <taxon>Candidatus Chromulinivorax</taxon>
    </lineage>
</organism>
<dbReference type="SUPFAM" id="SSF101386">
    <property type="entry name" value="all-alpha NTP pyrophosphatases"/>
    <property type="match status" value="1"/>
</dbReference>
<accession>A0A345ZC73</accession>
<dbReference type="EMBL" id="CP025544">
    <property type="protein sequence ID" value="AXK60890.1"/>
    <property type="molecule type" value="Genomic_DNA"/>
</dbReference>
<dbReference type="InterPro" id="IPR038735">
    <property type="entry name" value="MSMEG_1276-like_NTP-PPase_dom"/>
</dbReference>
<evidence type="ECO:0000313" key="2">
    <source>
        <dbReference type="Proteomes" id="UP000254834"/>
    </source>
</evidence>
<gene>
    <name evidence="1" type="ORF">C0J27_04050</name>
</gene>
<keyword evidence="2" id="KW-1185">Reference proteome</keyword>
<proteinExistence type="predicted"/>
<evidence type="ECO:0000313" key="1">
    <source>
        <dbReference type="EMBL" id="AXK60890.1"/>
    </source>
</evidence>
<dbReference type="KEGG" id="cdes:C0J27_04050"/>
<sequence length="150" mass="17391">MAMRKFYQNKLWRSKLIELREKAGAIVHVVPLAHAEYKEEINLKLVEEANEVYEATTHAEMVDEIADIYEAIECILDIHGITKEEVLKHKEAKLLQYGSYTDHKLVDYVEYPAESKEAQDCLANPERYPELFEEDFEDGDECDTESDACC</sequence>